<reference evidence="4" key="1">
    <citation type="journal article" date="2014" name="Int. J. Syst. Evol. Microbiol.">
        <title>Complete genome of a new Firmicutes species belonging to the dominant human colonic microbiota ('Ruminococcus bicirculans') reveals two chromosomes and a selective capacity to utilize plant glucans.</title>
        <authorList>
            <consortium name="NISC Comparative Sequencing Program"/>
            <person name="Wegmann U."/>
            <person name="Louis P."/>
            <person name="Goesmann A."/>
            <person name="Henrissat B."/>
            <person name="Duncan S.H."/>
            <person name="Flint H.J."/>
        </authorList>
    </citation>
    <scope>NUCLEOTIDE SEQUENCE</scope>
    <source>
        <strain evidence="4">CECT 8869</strain>
    </source>
</reference>
<keyword evidence="5" id="KW-1185">Reference proteome</keyword>
<evidence type="ECO:0000259" key="3">
    <source>
        <dbReference type="Pfam" id="PF01103"/>
    </source>
</evidence>
<sequence>MQKNIARILFVLLTGGCYLLHGQSKQVDKDTIKNLRLNVLPVVFYTPETGLGYGALGLSTFRLKGEKTTTRPSSVQLGITFTSKKQFLMFMPYEFYLDEERWRFKGELGYYKYFYNYYGLGMDSREEDKELYTADFPRFRLAAYRELFQGFSVGLGYEFDGYNVLEPEPNGLLDATADIIGKDGGTISNIGLLALYDTRDNIFHPTKGWYIEGVFYNSAPWLGSDFSYRKFELDTRYYQRIKGDIILASNLFFGTRSSGTPFQDLNYLGTKRTRGFDNRRYLDKNEISLATELRFPIYRRFKGAVFGASGTVIPSLSQAINTSYKSAFGGGFRYIVNKKEGTRLRVDYGISSEGGQFYFTINEAF</sequence>
<evidence type="ECO:0000256" key="2">
    <source>
        <dbReference type="ARBA" id="ARBA00023136"/>
    </source>
</evidence>
<proteinExistence type="predicted"/>
<protein>
    <submittedName>
        <fullName evidence="4">BamA/TamA family outer membrane protein</fullName>
    </submittedName>
</protein>
<evidence type="ECO:0000313" key="5">
    <source>
        <dbReference type="Proteomes" id="UP001168579"/>
    </source>
</evidence>
<dbReference type="InterPro" id="IPR000184">
    <property type="entry name" value="Bac_surfAg_D15"/>
</dbReference>
<comment type="subcellular location">
    <subcellularLocation>
        <location evidence="1">Membrane</location>
    </subcellularLocation>
</comment>
<organism evidence="4 5">
    <name type="scientific">Maribacter confluentis</name>
    <dbReference type="NCBI Taxonomy" id="1656093"/>
    <lineage>
        <taxon>Bacteria</taxon>
        <taxon>Pseudomonadati</taxon>
        <taxon>Bacteroidota</taxon>
        <taxon>Flavobacteriia</taxon>
        <taxon>Flavobacteriales</taxon>
        <taxon>Flavobacteriaceae</taxon>
        <taxon>Maribacter</taxon>
    </lineage>
</organism>
<dbReference type="Proteomes" id="UP001168579">
    <property type="component" value="Unassembled WGS sequence"/>
</dbReference>
<name>A0ABT8RKB9_9FLAO</name>
<accession>A0ABT8RKB9</accession>
<evidence type="ECO:0000313" key="4">
    <source>
        <dbReference type="EMBL" id="MDO1511419.1"/>
    </source>
</evidence>
<dbReference type="RefSeq" id="WP_304434668.1">
    <property type="nucleotide sequence ID" value="NZ_JAUKUC010000001.1"/>
</dbReference>
<reference evidence="4" key="2">
    <citation type="submission" date="2023-06" db="EMBL/GenBank/DDBJ databases">
        <authorList>
            <person name="Lucena T."/>
            <person name="Sun Q."/>
        </authorList>
    </citation>
    <scope>NUCLEOTIDE SEQUENCE</scope>
    <source>
        <strain evidence="4">CECT 8869</strain>
    </source>
</reference>
<dbReference type="EMBL" id="JAUKUC010000001">
    <property type="protein sequence ID" value="MDO1511419.1"/>
    <property type="molecule type" value="Genomic_DNA"/>
</dbReference>
<dbReference type="Gene3D" id="2.40.160.50">
    <property type="entry name" value="membrane protein fhac: a member of the omp85/tpsb transporter family"/>
    <property type="match status" value="1"/>
</dbReference>
<feature type="domain" description="Bacterial surface antigen (D15)" evidence="3">
    <location>
        <begin position="90"/>
        <end position="365"/>
    </location>
</feature>
<dbReference type="Pfam" id="PF01103">
    <property type="entry name" value="Omp85"/>
    <property type="match status" value="1"/>
</dbReference>
<evidence type="ECO:0000256" key="1">
    <source>
        <dbReference type="ARBA" id="ARBA00004370"/>
    </source>
</evidence>
<comment type="caution">
    <text evidence="4">The sequence shown here is derived from an EMBL/GenBank/DDBJ whole genome shotgun (WGS) entry which is preliminary data.</text>
</comment>
<keyword evidence="2" id="KW-0472">Membrane</keyword>
<gene>
    <name evidence="4" type="ORF">Q2T41_01910</name>
</gene>